<accession>A0A284S252</accession>
<evidence type="ECO:0000313" key="2">
    <source>
        <dbReference type="Proteomes" id="UP000219338"/>
    </source>
</evidence>
<dbReference type="Proteomes" id="UP000219338">
    <property type="component" value="Unassembled WGS sequence"/>
</dbReference>
<gene>
    <name evidence="1" type="ORF">ARMOST_18593</name>
</gene>
<dbReference type="EMBL" id="FUEG01000027">
    <property type="protein sequence ID" value="SJL15110.1"/>
    <property type="molecule type" value="Genomic_DNA"/>
</dbReference>
<name>A0A284S252_ARMOS</name>
<reference evidence="2" key="1">
    <citation type="journal article" date="2017" name="Nat. Ecol. Evol.">
        <title>Genome expansion and lineage-specific genetic innovations in the forest pathogenic fungi Armillaria.</title>
        <authorList>
            <person name="Sipos G."/>
            <person name="Prasanna A.N."/>
            <person name="Walter M.C."/>
            <person name="O'Connor E."/>
            <person name="Balint B."/>
            <person name="Krizsan K."/>
            <person name="Kiss B."/>
            <person name="Hess J."/>
            <person name="Varga T."/>
            <person name="Slot J."/>
            <person name="Riley R."/>
            <person name="Boka B."/>
            <person name="Rigling D."/>
            <person name="Barry K."/>
            <person name="Lee J."/>
            <person name="Mihaltcheva S."/>
            <person name="LaButti K."/>
            <person name="Lipzen A."/>
            <person name="Waldron R."/>
            <person name="Moloney N.M."/>
            <person name="Sperisen C."/>
            <person name="Kredics L."/>
            <person name="Vagvoelgyi C."/>
            <person name="Patrignani A."/>
            <person name="Fitzpatrick D."/>
            <person name="Nagy I."/>
            <person name="Doyle S."/>
            <person name="Anderson J.B."/>
            <person name="Grigoriev I.V."/>
            <person name="Gueldener U."/>
            <person name="Muensterkoetter M."/>
            <person name="Nagy L.G."/>
        </authorList>
    </citation>
    <scope>NUCLEOTIDE SEQUENCE [LARGE SCALE GENOMIC DNA]</scope>
    <source>
        <strain evidence="2">C18/9</strain>
    </source>
</reference>
<proteinExistence type="predicted"/>
<dbReference type="AlphaFoldDB" id="A0A284S252"/>
<keyword evidence="2" id="KW-1185">Reference proteome</keyword>
<sequence>MSAHVFCLGDSDAVDDRAKCLFAKYHHHAPRGLSTKSPSGPLHPIAITIIWSLTSTGAFKEQIRAF</sequence>
<organism evidence="1 2">
    <name type="scientific">Armillaria ostoyae</name>
    <name type="common">Armillaria root rot fungus</name>
    <dbReference type="NCBI Taxonomy" id="47428"/>
    <lineage>
        <taxon>Eukaryota</taxon>
        <taxon>Fungi</taxon>
        <taxon>Dikarya</taxon>
        <taxon>Basidiomycota</taxon>
        <taxon>Agaricomycotina</taxon>
        <taxon>Agaricomycetes</taxon>
        <taxon>Agaricomycetidae</taxon>
        <taxon>Agaricales</taxon>
        <taxon>Marasmiineae</taxon>
        <taxon>Physalacriaceae</taxon>
        <taxon>Armillaria</taxon>
    </lineage>
</organism>
<evidence type="ECO:0000313" key="1">
    <source>
        <dbReference type="EMBL" id="SJL15110.1"/>
    </source>
</evidence>
<protein>
    <submittedName>
        <fullName evidence="1">Uncharacterized protein</fullName>
    </submittedName>
</protein>